<keyword evidence="2 3" id="KW-0040">ANK repeat</keyword>
<dbReference type="AlphaFoldDB" id="A0A8S3TI35"/>
<dbReference type="PROSITE" id="PS50088">
    <property type="entry name" value="ANK_REPEAT"/>
    <property type="match status" value="3"/>
</dbReference>
<evidence type="ECO:0000313" key="6">
    <source>
        <dbReference type="Proteomes" id="UP000683360"/>
    </source>
</evidence>
<dbReference type="EMBL" id="CAJPWZ010002131">
    <property type="protein sequence ID" value="CAG2231203.1"/>
    <property type="molecule type" value="Genomic_DNA"/>
</dbReference>
<reference evidence="5" key="1">
    <citation type="submission" date="2021-03" db="EMBL/GenBank/DDBJ databases">
        <authorList>
            <person name="Bekaert M."/>
        </authorList>
    </citation>
    <scope>NUCLEOTIDE SEQUENCE</scope>
</reference>
<evidence type="ECO:0000256" key="3">
    <source>
        <dbReference type="PROSITE-ProRule" id="PRU00023"/>
    </source>
</evidence>
<dbReference type="OrthoDB" id="194358at2759"/>
<dbReference type="SUPFAM" id="SSF48403">
    <property type="entry name" value="Ankyrin repeat"/>
    <property type="match status" value="1"/>
</dbReference>
<dbReference type="PANTHER" id="PTHR24198:SF165">
    <property type="entry name" value="ANKYRIN REPEAT-CONTAINING PROTEIN-RELATED"/>
    <property type="match status" value="1"/>
</dbReference>
<accession>A0A8S3TI35</accession>
<dbReference type="PANTHER" id="PTHR24198">
    <property type="entry name" value="ANKYRIN REPEAT AND PROTEIN KINASE DOMAIN-CONTAINING PROTEIN"/>
    <property type="match status" value="1"/>
</dbReference>
<dbReference type="Gene3D" id="1.25.40.20">
    <property type="entry name" value="Ankyrin repeat-containing domain"/>
    <property type="match status" value="2"/>
</dbReference>
<dbReference type="Pfam" id="PF12796">
    <property type="entry name" value="Ank_2"/>
    <property type="match status" value="2"/>
</dbReference>
<dbReference type="SMART" id="SM00248">
    <property type="entry name" value="ANK"/>
    <property type="match status" value="5"/>
</dbReference>
<feature type="repeat" description="ANK" evidence="3">
    <location>
        <begin position="61"/>
        <end position="93"/>
    </location>
</feature>
<feature type="region of interest" description="Disordered" evidence="4">
    <location>
        <begin position="198"/>
        <end position="219"/>
    </location>
</feature>
<protein>
    <submittedName>
        <fullName evidence="5">Uncharacterized protein</fullName>
    </submittedName>
</protein>
<comment type="caution">
    <text evidence="5">The sequence shown here is derived from an EMBL/GenBank/DDBJ whole genome shotgun (WGS) entry which is preliminary data.</text>
</comment>
<evidence type="ECO:0000256" key="4">
    <source>
        <dbReference type="SAM" id="MobiDB-lite"/>
    </source>
</evidence>
<feature type="compositionally biased region" description="Basic residues" evidence="4">
    <location>
        <begin position="210"/>
        <end position="219"/>
    </location>
</feature>
<proteinExistence type="predicted"/>
<organism evidence="5 6">
    <name type="scientific">Mytilus edulis</name>
    <name type="common">Blue mussel</name>
    <dbReference type="NCBI Taxonomy" id="6550"/>
    <lineage>
        <taxon>Eukaryota</taxon>
        <taxon>Metazoa</taxon>
        <taxon>Spiralia</taxon>
        <taxon>Lophotrochozoa</taxon>
        <taxon>Mollusca</taxon>
        <taxon>Bivalvia</taxon>
        <taxon>Autobranchia</taxon>
        <taxon>Pteriomorphia</taxon>
        <taxon>Mytilida</taxon>
        <taxon>Mytiloidea</taxon>
        <taxon>Mytilidae</taxon>
        <taxon>Mytilinae</taxon>
        <taxon>Mytilus</taxon>
    </lineage>
</organism>
<dbReference type="PROSITE" id="PS50297">
    <property type="entry name" value="ANK_REP_REGION"/>
    <property type="match status" value="2"/>
</dbReference>
<keyword evidence="6" id="KW-1185">Reference proteome</keyword>
<name>A0A8S3TI35_MYTED</name>
<gene>
    <name evidence="5" type="ORF">MEDL_43985</name>
</gene>
<feature type="repeat" description="ANK" evidence="3">
    <location>
        <begin position="171"/>
        <end position="203"/>
    </location>
</feature>
<feature type="repeat" description="ANK" evidence="3">
    <location>
        <begin position="138"/>
        <end position="170"/>
    </location>
</feature>
<dbReference type="InterPro" id="IPR002110">
    <property type="entry name" value="Ankyrin_rpt"/>
</dbReference>
<keyword evidence="1" id="KW-0677">Repeat</keyword>
<sequence length="219" mass="23978">MATKASAFTFSTYKNGDPQDDDDRPNAMGKSPLGLACTYGQLEEVEKQLKAGANPLDKSVNGRTALHDVVVGGYKDCLKLLLDYTAEVNIRDRDGMTPGHVAAFNGELGCIKILQDRALDSVILLVQRDCDITIADNNGYLPAHHAAKHNKVDCLRFLVKQGTPLEATQSDGKSLAHVAAQFGALDVVHWLFDKGANPNQQDHFGNTPEHKRRHTPRFC</sequence>
<dbReference type="InterPro" id="IPR036770">
    <property type="entry name" value="Ankyrin_rpt-contain_sf"/>
</dbReference>
<evidence type="ECO:0000256" key="1">
    <source>
        <dbReference type="ARBA" id="ARBA00022737"/>
    </source>
</evidence>
<evidence type="ECO:0000256" key="2">
    <source>
        <dbReference type="ARBA" id="ARBA00023043"/>
    </source>
</evidence>
<evidence type="ECO:0000313" key="5">
    <source>
        <dbReference type="EMBL" id="CAG2231203.1"/>
    </source>
</evidence>
<dbReference type="Proteomes" id="UP000683360">
    <property type="component" value="Unassembled WGS sequence"/>
</dbReference>